<dbReference type="RefSeq" id="WP_079138319.1">
    <property type="nucleotide sequence ID" value="NZ_FODD01000002.1"/>
</dbReference>
<organism evidence="1 2">
    <name type="scientific">Actinacidiphila rubida</name>
    <dbReference type="NCBI Taxonomy" id="310780"/>
    <lineage>
        <taxon>Bacteria</taxon>
        <taxon>Bacillati</taxon>
        <taxon>Actinomycetota</taxon>
        <taxon>Actinomycetes</taxon>
        <taxon>Kitasatosporales</taxon>
        <taxon>Streptomycetaceae</taxon>
        <taxon>Actinacidiphila</taxon>
    </lineage>
</organism>
<keyword evidence="2" id="KW-1185">Reference proteome</keyword>
<accession>A0A1H8E588</accession>
<gene>
    <name evidence="1" type="ORF">SAMN05216267_100224</name>
</gene>
<dbReference type="Proteomes" id="UP000181951">
    <property type="component" value="Unassembled WGS sequence"/>
</dbReference>
<dbReference type="OrthoDB" id="571920at2"/>
<reference evidence="1 2" key="1">
    <citation type="submission" date="2016-10" db="EMBL/GenBank/DDBJ databases">
        <authorList>
            <person name="de Groot N.N."/>
        </authorList>
    </citation>
    <scope>NUCLEOTIDE SEQUENCE [LARGE SCALE GENOMIC DNA]</scope>
    <source>
        <strain evidence="1 2">CGMCC 4.2026</strain>
    </source>
</reference>
<name>A0A1H8E588_9ACTN</name>
<proteinExistence type="predicted"/>
<evidence type="ECO:0000313" key="2">
    <source>
        <dbReference type="Proteomes" id="UP000181951"/>
    </source>
</evidence>
<evidence type="ECO:0000313" key="1">
    <source>
        <dbReference type="EMBL" id="SEN14729.1"/>
    </source>
</evidence>
<protein>
    <recommendedName>
        <fullName evidence="3">Nitrogen fixation protein</fullName>
    </recommendedName>
</protein>
<sequence length="135" mass="14495">MTTRDRSELACPSSMCSPGNLLFGIIRPDGRVVALQPPLPVTQTFADKASAAGRRPPEARFRFAGPCVTSDCLHWKDERCGLGDAVARTAESRGPAAKVAHCAIRPSCRWWHEQGGSACQVCPRIAHTEAPIAEA</sequence>
<dbReference type="AlphaFoldDB" id="A0A1H8E588"/>
<dbReference type="EMBL" id="FODD01000002">
    <property type="protein sequence ID" value="SEN14729.1"/>
    <property type="molecule type" value="Genomic_DNA"/>
</dbReference>
<evidence type="ECO:0008006" key="3">
    <source>
        <dbReference type="Google" id="ProtNLM"/>
    </source>
</evidence>
<dbReference type="STRING" id="310780.SAMN05216267_100224"/>